<accession>A0A6L2NN42</accession>
<gene>
    <name evidence="2" type="ORF">Tci_059726</name>
</gene>
<feature type="compositionally biased region" description="Basic and acidic residues" evidence="1">
    <location>
        <begin position="98"/>
        <end position="121"/>
    </location>
</feature>
<feature type="region of interest" description="Disordered" evidence="1">
    <location>
        <begin position="98"/>
        <end position="142"/>
    </location>
</feature>
<dbReference type="EMBL" id="BKCJ010009604">
    <property type="protein sequence ID" value="GEU87748.1"/>
    <property type="molecule type" value="Genomic_DNA"/>
</dbReference>
<evidence type="ECO:0000256" key="1">
    <source>
        <dbReference type="SAM" id="MobiDB-lite"/>
    </source>
</evidence>
<feature type="region of interest" description="Disordered" evidence="1">
    <location>
        <begin position="38"/>
        <end position="76"/>
    </location>
</feature>
<feature type="compositionally biased region" description="Basic and acidic residues" evidence="1">
    <location>
        <begin position="52"/>
        <end position="64"/>
    </location>
</feature>
<organism evidence="2">
    <name type="scientific">Tanacetum cinerariifolium</name>
    <name type="common">Dalmatian daisy</name>
    <name type="synonym">Chrysanthemum cinerariifolium</name>
    <dbReference type="NCBI Taxonomy" id="118510"/>
    <lineage>
        <taxon>Eukaryota</taxon>
        <taxon>Viridiplantae</taxon>
        <taxon>Streptophyta</taxon>
        <taxon>Embryophyta</taxon>
        <taxon>Tracheophyta</taxon>
        <taxon>Spermatophyta</taxon>
        <taxon>Magnoliopsida</taxon>
        <taxon>eudicotyledons</taxon>
        <taxon>Gunneridae</taxon>
        <taxon>Pentapetalae</taxon>
        <taxon>asterids</taxon>
        <taxon>campanulids</taxon>
        <taxon>Asterales</taxon>
        <taxon>Asteraceae</taxon>
        <taxon>Asteroideae</taxon>
        <taxon>Anthemideae</taxon>
        <taxon>Anthemidinae</taxon>
        <taxon>Tanacetum</taxon>
    </lineage>
</organism>
<feature type="compositionally biased region" description="Acidic residues" evidence="1">
    <location>
        <begin position="40"/>
        <end position="51"/>
    </location>
</feature>
<evidence type="ECO:0000313" key="2">
    <source>
        <dbReference type="EMBL" id="GEU87748.1"/>
    </source>
</evidence>
<comment type="caution">
    <text evidence="2">The sequence shown here is derived from an EMBL/GenBank/DDBJ whole genome shotgun (WGS) entry which is preliminary data.</text>
</comment>
<name>A0A6L2NN42_TANCI</name>
<dbReference type="AlphaFoldDB" id="A0A6L2NN42"/>
<protein>
    <submittedName>
        <fullName evidence="2">Uncharacterized protein</fullName>
    </submittedName>
</protein>
<feature type="non-terminal residue" evidence="2">
    <location>
        <position position="1"/>
    </location>
</feature>
<sequence>HKAFPLPGKSSHWKYKFSLPVEGVPTTRRMEILLLGFSTDETDDKEDEHVDDETQRDEYGHEDEYVHEDDEYVHEEDERVHDYVEEEVNDAKIAKTVKGDKELSDLNKAEAGKTEEAKGDGEQVNNTLARVDQAKDASTQDN</sequence>
<reference evidence="2" key="1">
    <citation type="journal article" date="2019" name="Sci. Rep.">
        <title>Draft genome of Tanacetum cinerariifolium, the natural source of mosquito coil.</title>
        <authorList>
            <person name="Yamashiro T."/>
            <person name="Shiraishi A."/>
            <person name="Satake H."/>
            <person name="Nakayama K."/>
        </authorList>
    </citation>
    <scope>NUCLEOTIDE SEQUENCE</scope>
</reference>
<feature type="compositionally biased region" description="Acidic residues" evidence="1">
    <location>
        <begin position="65"/>
        <end position="75"/>
    </location>
</feature>
<proteinExistence type="predicted"/>